<name>A0ACD3B3N4_9AGAR</name>
<sequence>MDPFASLRARGSFSNWYPVNFPYPLLAFTRFRIRYFISFYSVFLCVVSYSGTALWGYGAMAIDGRWLGKWNWGFYGDDEFGIDLGFGCPVFFPWVCPTNMSACMASAWYGSSSTPRSALCKAPPPPTGVSTVAHQILKGVCTAICCTVQRCW</sequence>
<protein>
    <submittedName>
        <fullName evidence="1">Uncharacterized protein</fullName>
    </submittedName>
</protein>
<keyword evidence="2" id="KW-1185">Reference proteome</keyword>
<proteinExistence type="predicted"/>
<organism evidence="1 2">
    <name type="scientific">Pluteus cervinus</name>
    <dbReference type="NCBI Taxonomy" id="181527"/>
    <lineage>
        <taxon>Eukaryota</taxon>
        <taxon>Fungi</taxon>
        <taxon>Dikarya</taxon>
        <taxon>Basidiomycota</taxon>
        <taxon>Agaricomycotina</taxon>
        <taxon>Agaricomycetes</taxon>
        <taxon>Agaricomycetidae</taxon>
        <taxon>Agaricales</taxon>
        <taxon>Pluteineae</taxon>
        <taxon>Pluteaceae</taxon>
        <taxon>Pluteus</taxon>
    </lineage>
</organism>
<dbReference type="Proteomes" id="UP000308600">
    <property type="component" value="Unassembled WGS sequence"/>
</dbReference>
<reference evidence="1 2" key="1">
    <citation type="journal article" date="2019" name="Nat. Ecol. Evol.">
        <title>Megaphylogeny resolves global patterns of mushroom evolution.</title>
        <authorList>
            <person name="Varga T."/>
            <person name="Krizsan K."/>
            <person name="Foldi C."/>
            <person name="Dima B."/>
            <person name="Sanchez-Garcia M."/>
            <person name="Sanchez-Ramirez S."/>
            <person name="Szollosi G.J."/>
            <person name="Szarkandi J.G."/>
            <person name="Papp V."/>
            <person name="Albert L."/>
            <person name="Andreopoulos W."/>
            <person name="Angelini C."/>
            <person name="Antonin V."/>
            <person name="Barry K.W."/>
            <person name="Bougher N.L."/>
            <person name="Buchanan P."/>
            <person name="Buyck B."/>
            <person name="Bense V."/>
            <person name="Catcheside P."/>
            <person name="Chovatia M."/>
            <person name="Cooper J."/>
            <person name="Damon W."/>
            <person name="Desjardin D."/>
            <person name="Finy P."/>
            <person name="Geml J."/>
            <person name="Haridas S."/>
            <person name="Hughes K."/>
            <person name="Justo A."/>
            <person name="Karasinski D."/>
            <person name="Kautmanova I."/>
            <person name="Kiss B."/>
            <person name="Kocsube S."/>
            <person name="Kotiranta H."/>
            <person name="LaButti K.M."/>
            <person name="Lechner B.E."/>
            <person name="Liimatainen K."/>
            <person name="Lipzen A."/>
            <person name="Lukacs Z."/>
            <person name="Mihaltcheva S."/>
            <person name="Morgado L.N."/>
            <person name="Niskanen T."/>
            <person name="Noordeloos M.E."/>
            <person name="Ohm R.A."/>
            <person name="Ortiz-Santana B."/>
            <person name="Ovrebo C."/>
            <person name="Racz N."/>
            <person name="Riley R."/>
            <person name="Savchenko A."/>
            <person name="Shiryaev A."/>
            <person name="Soop K."/>
            <person name="Spirin V."/>
            <person name="Szebenyi C."/>
            <person name="Tomsovsky M."/>
            <person name="Tulloss R.E."/>
            <person name="Uehling J."/>
            <person name="Grigoriev I.V."/>
            <person name="Vagvolgyi C."/>
            <person name="Papp T."/>
            <person name="Martin F.M."/>
            <person name="Miettinen O."/>
            <person name="Hibbett D.S."/>
            <person name="Nagy L.G."/>
        </authorList>
    </citation>
    <scope>NUCLEOTIDE SEQUENCE [LARGE SCALE GENOMIC DNA]</scope>
    <source>
        <strain evidence="1 2">NL-1719</strain>
    </source>
</reference>
<accession>A0ACD3B3N4</accession>
<evidence type="ECO:0000313" key="2">
    <source>
        <dbReference type="Proteomes" id="UP000308600"/>
    </source>
</evidence>
<evidence type="ECO:0000313" key="1">
    <source>
        <dbReference type="EMBL" id="TFK72226.1"/>
    </source>
</evidence>
<gene>
    <name evidence="1" type="ORF">BDN72DRAFT_374735</name>
</gene>
<dbReference type="EMBL" id="ML208288">
    <property type="protein sequence ID" value="TFK72226.1"/>
    <property type="molecule type" value="Genomic_DNA"/>
</dbReference>